<dbReference type="PANTHER" id="PTHR24057">
    <property type="entry name" value="GLYCOGEN SYNTHASE KINASE-3 ALPHA"/>
    <property type="match status" value="1"/>
</dbReference>
<evidence type="ECO:0000256" key="3">
    <source>
        <dbReference type="ARBA" id="ARBA00022679"/>
    </source>
</evidence>
<dbReference type="FunCoup" id="A8X7V4">
    <property type="interactions" value="177"/>
</dbReference>
<dbReference type="EMBL" id="HE601284">
    <property type="protein sequence ID" value="CAP28715.1"/>
    <property type="molecule type" value="Genomic_DNA"/>
</dbReference>
<organism evidence="9 10">
    <name type="scientific">Caenorhabditis briggsae</name>
    <dbReference type="NCBI Taxonomy" id="6238"/>
    <lineage>
        <taxon>Eukaryota</taxon>
        <taxon>Metazoa</taxon>
        <taxon>Ecdysozoa</taxon>
        <taxon>Nematoda</taxon>
        <taxon>Chromadorea</taxon>
        <taxon>Rhabditida</taxon>
        <taxon>Rhabditina</taxon>
        <taxon>Rhabditomorpha</taxon>
        <taxon>Rhabditoidea</taxon>
        <taxon>Rhabditidae</taxon>
        <taxon>Peloderinae</taxon>
        <taxon>Caenorhabditis</taxon>
    </lineage>
</organism>
<sequence>MPLVSPTRYNIQEAYEMPADNKKVMLKIDDVHLHSCGVFSNVYKGDLREPYAKKIAIKKSWPEKGERNFEFIFLTGRERSKHKNVIQMIFAFSHNYDNKVCESYVFDYMPNTLAEVIRQKLTDIDIRLYTWQMFAGLKYLEEHKVVHRDLKPVNILVDHDTALLKISDFGSAKIIVKGKANNFYQVTRFYRPPELLQKAMEYSATVDAWSAGCILAEMVKRHVVFPGRDSTHQMKLYCRCFGAPNEQEIKAMKGERLDQEFWKFTKGYGLQRLVTEITPEQLQFLKRILVYTPEKRLRGKELLQDPFFRPLFKAGAVRQNGQKISEVITQADYKKACENEDASACRLAQLAKTDTKDQGIPNCEKSNSYENVVTRRSTLIPKEQKMAREVKSKEDNSNDDRRLGSSEDRKSENEAKKKRSTEVASAGRRSDQSSSTGVGKKSVMKSLMQHITSRHHDAHQE</sequence>
<keyword evidence="2" id="KW-0723">Serine/threonine-protein kinase</keyword>
<dbReference type="PANTHER" id="PTHR24057:SF18">
    <property type="entry name" value="SERINE_THREONINE-PROTEIN KINASE R03D7.5-RELATED"/>
    <property type="match status" value="1"/>
</dbReference>
<dbReference type="HOGENOM" id="CLU_000288_181_20_1"/>
<dbReference type="InterPro" id="IPR000719">
    <property type="entry name" value="Prot_kinase_dom"/>
</dbReference>
<dbReference type="GO" id="GO:0004674">
    <property type="term" value="F:protein serine/threonine kinase activity"/>
    <property type="evidence" value="ECO:0000318"/>
    <property type="project" value="GO_Central"/>
</dbReference>
<dbReference type="SMART" id="SM00220">
    <property type="entry name" value="S_TKc"/>
    <property type="match status" value="1"/>
</dbReference>
<gene>
    <name evidence="9 11" type="ORF">CBG09071</name>
    <name evidence="9" type="ORF">CBG_09071</name>
</gene>
<keyword evidence="10" id="KW-1185">Reference proteome</keyword>
<dbReference type="KEGG" id="cbr:CBG_09071"/>
<evidence type="ECO:0000259" key="8">
    <source>
        <dbReference type="PROSITE" id="PS50011"/>
    </source>
</evidence>
<dbReference type="GeneID" id="8583203"/>
<reference evidence="9 10" key="2">
    <citation type="journal article" date="2011" name="PLoS Genet.">
        <title>Caenorhabditis briggsae recombinant inbred line genotypes reveal inter-strain incompatibility and the evolution of recombination.</title>
        <authorList>
            <person name="Ross J.A."/>
            <person name="Koboldt D.C."/>
            <person name="Staisch J.E."/>
            <person name="Chamberlin H.M."/>
            <person name="Gupta B.P."/>
            <person name="Miller R.D."/>
            <person name="Baird S.E."/>
            <person name="Haag E.S."/>
        </authorList>
    </citation>
    <scope>NUCLEOTIDE SEQUENCE [LARGE SCALE GENOMIC DNA]</scope>
    <source>
        <strain evidence="9 10">AF16</strain>
    </source>
</reference>
<dbReference type="InterPro" id="IPR050591">
    <property type="entry name" value="GSK-3"/>
</dbReference>
<name>A8X7V4_CAEBR</name>
<dbReference type="InParanoid" id="A8X7V4"/>
<evidence type="ECO:0000313" key="9">
    <source>
        <dbReference type="EMBL" id="CAP28715.1"/>
    </source>
</evidence>
<dbReference type="SUPFAM" id="SSF56112">
    <property type="entry name" value="Protein kinase-like (PK-like)"/>
    <property type="match status" value="1"/>
</dbReference>
<dbReference type="Gene3D" id="1.10.510.10">
    <property type="entry name" value="Transferase(Phosphotransferase) domain 1"/>
    <property type="match status" value="1"/>
</dbReference>
<keyword evidence="4" id="KW-0547">Nucleotide-binding</keyword>
<dbReference type="WormBase" id="CBG09071">
    <property type="protein sequence ID" value="CBP45339"/>
    <property type="gene ID" value="WBGene00030738"/>
</dbReference>
<accession>A8X7V4</accession>
<keyword evidence="6" id="KW-0067">ATP-binding</keyword>
<dbReference type="eggNOG" id="KOG0658">
    <property type="taxonomic scope" value="Eukaryota"/>
</dbReference>
<dbReference type="AlphaFoldDB" id="A8X7V4"/>
<evidence type="ECO:0000256" key="7">
    <source>
        <dbReference type="SAM" id="MobiDB-lite"/>
    </source>
</evidence>
<keyword evidence="5" id="KW-0418">Kinase</keyword>
<feature type="region of interest" description="Disordered" evidence="7">
    <location>
        <begin position="375"/>
        <end position="461"/>
    </location>
</feature>
<dbReference type="FunFam" id="1.10.510.10:FF:001168">
    <property type="entry name" value="Protein CBG12029"/>
    <property type="match status" value="1"/>
</dbReference>
<evidence type="ECO:0000313" key="10">
    <source>
        <dbReference type="Proteomes" id="UP000008549"/>
    </source>
</evidence>
<dbReference type="RefSeq" id="XP_002641210.1">
    <property type="nucleotide sequence ID" value="XM_002641164.1"/>
</dbReference>
<proteinExistence type="inferred from homology"/>
<dbReference type="PROSITE" id="PS00108">
    <property type="entry name" value="PROTEIN_KINASE_ST"/>
    <property type="match status" value="1"/>
</dbReference>
<evidence type="ECO:0000256" key="4">
    <source>
        <dbReference type="ARBA" id="ARBA00022741"/>
    </source>
</evidence>
<evidence type="ECO:0000256" key="5">
    <source>
        <dbReference type="ARBA" id="ARBA00022777"/>
    </source>
</evidence>
<evidence type="ECO:0000256" key="1">
    <source>
        <dbReference type="ARBA" id="ARBA00005527"/>
    </source>
</evidence>
<comment type="similarity">
    <text evidence="1">Belongs to the protein kinase superfamily. CMGC Ser/Thr protein kinase family. GSK-3 subfamily.</text>
</comment>
<feature type="compositionally biased region" description="Basic and acidic residues" evidence="7">
    <location>
        <begin position="382"/>
        <end position="415"/>
    </location>
</feature>
<evidence type="ECO:0000313" key="11">
    <source>
        <dbReference type="WormBase" id="CBG09071"/>
    </source>
</evidence>
<evidence type="ECO:0000256" key="6">
    <source>
        <dbReference type="ARBA" id="ARBA00022840"/>
    </source>
</evidence>
<dbReference type="OMA" id="IRLYTWQ"/>
<dbReference type="GO" id="GO:0005634">
    <property type="term" value="C:nucleus"/>
    <property type="evidence" value="ECO:0000318"/>
    <property type="project" value="GO_Central"/>
</dbReference>
<dbReference type="PROSITE" id="PS50011">
    <property type="entry name" value="PROTEIN_KINASE_DOM"/>
    <property type="match status" value="1"/>
</dbReference>
<evidence type="ECO:0000256" key="2">
    <source>
        <dbReference type="ARBA" id="ARBA00022527"/>
    </source>
</evidence>
<keyword evidence="3" id="KW-0808">Transferase</keyword>
<protein>
    <submittedName>
        <fullName evidence="9">Protein CBG09071</fullName>
    </submittedName>
</protein>
<dbReference type="CTD" id="8583203"/>
<feature type="domain" description="Protein kinase" evidence="8">
    <location>
        <begin position="28"/>
        <end position="308"/>
    </location>
</feature>
<dbReference type="STRING" id="6238.A8X7V4"/>
<dbReference type="Proteomes" id="UP000008549">
    <property type="component" value="Unassembled WGS sequence"/>
</dbReference>
<dbReference type="Gene3D" id="3.30.200.20">
    <property type="entry name" value="Phosphorylase Kinase, domain 1"/>
    <property type="match status" value="1"/>
</dbReference>
<dbReference type="Pfam" id="PF00069">
    <property type="entry name" value="Pkinase"/>
    <property type="match status" value="1"/>
</dbReference>
<dbReference type="GO" id="GO:0035556">
    <property type="term" value="P:intracellular signal transduction"/>
    <property type="evidence" value="ECO:0000318"/>
    <property type="project" value="GO_Central"/>
</dbReference>
<dbReference type="GO" id="GO:0005524">
    <property type="term" value="F:ATP binding"/>
    <property type="evidence" value="ECO:0007669"/>
    <property type="project" value="UniProtKB-KW"/>
</dbReference>
<dbReference type="InterPro" id="IPR008271">
    <property type="entry name" value="Ser/Thr_kinase_AS"/>
</dbReference>
<dbReference type="InterPro" id="IPR011009">
    <property type="entry name" value="Kinase-like_dom_sf"/>
</dbReference>
<reference evidence="9 10" key="1">
    <citation type="journal article" date="2003" name="PLoS Biol.">
        <title>The genome sequence of Caenorhabditis briggsae: a platform for comparative genomics.</title>
        <authorList>
            <person name="Stein L.D."/>
            <person name="Bao Z."/>
            <person name="Blasiar D."/>
            <person name="Blumenthal T."/>
            <person name="Brent M.R."/>
            <person name="Chen N."/>
            <person name="Chinwalla A."/>
            <person name="Clarke L."/>
            <person name="Clee C."/>
            <person name="Coghlan A."/>
            <person name="Coulson A."/>
            <person name="D'Eustachio P."/>
            <person name="Fitch D.H."/>
            <person name="Fulton L.A."/>
            <person name="Fulton R.E."/>
            <person name="Griffiths-Jones S."/>
            <person name="Harris T.W."/>
            <person name="Hillier L.W."/>
            <person name="Kamath R."/>
            <person name="Kuwabara P.E."/>
            <person name="Mardis E.R."/>
            <person name="Marra M.A."/>
            <person name="Miner T.L."/>
            <person name="Minx P."/>
            <person name="Mullikin J.C."/>
            <person name="Plumb R.W."/>
            <person name="Rogers J."/>
            <person name="Schein J.E."/>
            <person name="Sohrmann M."/>
            <person name="Spieth J."/>
            <person name="Stajich J.E."/>
            <person name="Wei C."/>
            <person name="Willey D."/>
            <person name="Wilson R.K."/>
            <person name="Durbin R."/>
            <person name="Waterston R.H."/>
        </authorList>
    </citation>
    <scope>NUCLEOTIDE SEQUENCE [LARGE SCALE GENOMIC DNA]</scope>
    <source>
        <strain evidence="9 10">AF16</strain>
    </source>
</reference>
<dbReference type="GO" id="GO:0005737">
    <property type="term" value="C:cytoplasm"/>
    <property type="evidence" value="ECO:0000318"/>
    <property type="project" value="GO_Central"/>
</dbReference>